<keyword evidence="5" id="KW-0067">ATP-binding</keyword>
<dbReference type="WBParaSite" id="DME_0000607801-mRNA-1">
    <property type="protein sequence ID" value="DME_0000607801-mRNA-1"/>
    <property type="gene ID" value="DME_0000607801"/>
</dbReference>
<evidence type="ECO:0000256" key="3">
    <source>
        <dbReference type="ARBA" id="ARBA00022741"/>
    </source>
</evidence>
<dbReference type="GO" id="GO:0004715">
    <property type="term" value="F:non-membrane spanning protein tyrosine kinase activity"/>
    <property type="evidence" value="ECO:0007669"/>
    <property type="project" value="UniProtKB-EC"/>
</dbReference>
<gene>
    <name evidence="9" type="ORF">DME_LOCUS1017</name>
</gene>
<dbReference type="Proteomes" id="UP000274756">
    <property type="component" value="Unassembled WGS sequence"/>
</dbReference>
<dbReference type="Proteomes" id="UP000038040">
    <property type="component" value="Unplaced"/>
</dbReference>
<accession>A0A0N4UF79</accession>
<dbReference type="InterPro" id="IPR008266">
    <property type="entry name" value="Tyr_kinase_AS"/>
</dbReference>
<evidence type="ECO:0000313" key="11">
    <source>
        <dbReference type="Proteomes" id="UP000274756"/>
    </source>
</evidence>
<protein>
    <recommendedName>
        <fullName evidence="1">non-specific protein-tyrosine kinase</fullName>
        <ecNumber evidence="1">2.7.10.2</ecNumber>
    </recommendedName>
</protein>
<dbReference type="InterPro" id="IPR011009">
    <property type="entry name" value="Kinase-like_dom_sf"/>
</dbReference>
<keyword evidence="3" id="KW-0547">Nucleotide-binding</keyword>
<keyword evidence="2" id="KW-0808">Transferase</keyword>
<feature type="domain" description="Protein kinase" evidence="8">
    <location>
        <begin position="1"/>
        <end position="243"/>
    </location>
</feature>
<organism evidence="10 12">
    <name type="scientific">Dracunculus medinensis</name>
    <name type="common">Guinea worm</name>
    <dbReference type="NCBI Taxonomy" id="318479"/>
    <lineage>
        <taxon>Eukaryota</taxon>
        <taxon>Metazoa</taxon>
        <taxon>Ecdysozoa</taxon>
        <taxon>Nematoda</taxon>
        <taxon>Chromadorea</taxon>
        <taxon>Rhabditida</taxon>
        <taxon>Spirurina</taxon>
        <taxon>Dracunculoidea</taxon>
        <taxon>Dracunculidae</taxon>
        <taxon>Dracunculus</taxon>
    </lineage>
</organism>
<dbReference type="FunFam" id="1.10.510.10:FF:000318">
    <property type="entry name" value="Tyrosine-protein kinase"/>
    <property type="match status" value="1"/>
</dbReference>
<evidence type="ECO:0000313" key="9">
    <source>
        <dbReference type="EMBL" id="VDN51044.1"/>
    </source>
</evidence>
<evidence type="ECO:0000256" key="2">
    <source>
        <dbReference type="ARBA" id="ARBA00022679"/>
    </source>
</evidence>
<evidence type="ECO:0000256" key="7">
    <source>
        <dbReference type="ARBA" id="ARBA00023137"/>
    </source>
</evidence>
<dbReference type="EMBL" id="UYYG01000012">
    <property type="protein sequence ID" value="VDN51044.1"/>
    <property type="molecule type" value="Genomic_DNA"/>
</dbReference>
<dbReference type="InterPro" id="IPR000719">
    <property type="entry name" value="Prot_kinase_dom"/>
</dbReference>
<evidence type="ECO:0000313" key="10">
    <source>
        <dbReference type="Proteomes" id="UP000038040"/>
    </source>
</evidence>
<evidence type="ECO:0000256" key="6">
    <source>
        <dbReference type="ARBA" id="ARBA00022999"/>
    </source>
</evidence>
<dbReference type="PRINTS" id="PR00109">
    <property type="entry name" value="TYRKINASE"/>
</dbReference>
<keyword evidence="7" id="KW-0829">Tyrosine-protein kinase</keyword>
<dbReference type="PIRSF" id="PIRSF000654">
    <property type="entry name" value="Integrin-linked_kinase"/>
    <property type="match status" value="1"/>
</dbReference>
<dbReference type="GO" id="GO:0005524">
    <property type="term" value="F:ATP binding"/>
    <property type="evidence" value="ECO:0007669"/>
    <property type="project" value="UniProtKB-KW"/>
</dbReference>
<dbReference type="InterPro" id="IPR001245">
    <property type="entry name" value="Ser-Thr/Tyr_kinase_cat_dom"/>
</dbReference>
<dbReference type="SMART" id="SM00219">
    <property type="entry name" value="TyrKc"/>
    <property type="match status" value="1"/>
</dbReference>
<keyword evidence="4" id="KW-0418">Kinase</keyword>
<dbReference type="InterPro" id="IPR020635">
    <property type="entry name" value="Tyr_kinase_cat_dom"/>
</dbReference>
<evidence type="ECO:0000256" key="1">
    <source>
        <dbReference type="ARBA" id="ARBA00011903"/>
    </source>
</evidence>
<evidence type="ECO:0000259" key="8">
    <source>
        <dbReference type="PROSITE" id="PS50011"/>
    </source>
</evidence>
<keyword evidence="6" id="KW-0727">SH2 domain</keyword>
<evidence type="ECO:0000256" key="4">
    <source>
        <dbReference type="ARBA" id="ARBA00022777"/>
    </source>
</evidence>
<dbReference type="PANTHER" id="PTHR24418">
    <property type="entry name" value="TYROSINE-PROTEIN KINASE"/>
    <property type="match status" value="1"/>
</dbReference>
<reference evidence="9 11" key="2">
    <citation type="submission" date="2018-11" db="EMBL/GenBank/DDBJ databases">
        <authorList>
            <consortium name="Pathogen Informatics"/>
        </authorList>
    </citation>
    <scope>NUCLEOTIDE SEQUENCE [LARGE SCALE GENOMIC DNA]</scope>
</reference>
<name>A0A0N4UF79_DRAME</name>
<dbReference type="AlphaFoldDB" id="A0A0N4UF79"/>
<proteinExistence type="predicted"/>
<keyword evidence="11" id="KW-1185">Reference proteome</keyword>
<dbReference type="EC" id="2.7.10.2" evidence="1"/>
<dbReference type="PROSITE" id="PS00109">
    <property type="entry name" value="PROTEIN_KINASE_TYR"/>
    <property type="match status" value="1"/>
</dbReference>
<dbReference type="STRING" id="318479.A0A0N4UF79"/>
<dbReference type="OrthoDB" id="28230at2759"/>
<dbReference type="Gene3D" id="1.10.510.10">
    <property type="entry name" value="Transferase(Phosphotransferase) domain 1"/>
    <property type="match status" value="1"/>
</dbReference>
<dbReference type="SUPFAM" id="SSF56112">
    <property type="entry name" value="Protein kinase-like (PK-like)"/>
    <property type="match status" value="1"/>
</dbReference>
<evidence type="ECO:0000256" key="5">
    <source>
        <dbReference type="ARBA" id="ARBA00022840"/>
    </source>
</evidence>
<dbReference type="Pfam" id="PF07714">
    <property type="entry name" value="PK_Tyr_Ser-Thr"/>
    <property type="match status" value="1"/>
</dbReference>
<sequence>MLKSGSMDPTDFLSEAQIMKKFRHPKLLQLFAVCTKDEPMLIITELLHENLLHFLQVASTFYIFFFSNHIFKGRGRTCLMTQLVDIAAQIASGMAYLEEKNFIHRDLAARNILMSHALSVKIADFGLARLVREDEYEARAGARFPIKWTAPEAANFNRFTIKSDIWSFGILLTELVTYGRMPYPVYSQIFLTHSLYVENGYRMPCPPNCPPQLYEIMLQCWHKEPERRPTFETLQWKLEDLFSADPTEYKEALLTY</sequence>
<dbReference type="PROSITE" id="PS50011">
    <property type="entry name" value="PROTEIN_KINASE_DOM"/>
    <property type="match status" value="1"/>
</dbReference>
<dbReference type="InterPro" id="IPR050198">
    <property type="entry name" value="Non-receptor_tyrosine_kinases"/>
</dbReference>
<evidence type="ECO:0000313" key="12">
    <source>
        <dbReference type="WBParaSite" id="DME_0000607801-mRNA-1"/>
    </source>
</evidence>
<reference evidence="12" key="1">
    <citation type="submission" date="2017-02" db="UniProtKB">
        <authorList>
            <consortium name="WormBaseParasite"/>
        </authorList>
    </citation>
    <scope>IDENTIFICATION</scope>
</reference>